<dbReference type="AlphaFoldDB" id="A0A9P8CAE0"/>
<dbReference type="OrthoDB" id="3477009at2759"/>
<name>A0A9P8CAE0_9HELO</name>
<keyword evidence="2" id="KW-1185">Reference proteome</keyword>
<evidence type="ECO:0000313" key="1">
    <source>
        <dbReference type="EMBL" id="KAG9238051.1"/>
    </source>
</evidence>
<feature type="non-terminal residue" evidence="1">
    <location>
        <position position="1"/>
    </location>
</feature>
<reference evidence="1" key="1">
    <citation type="journal article" date="2021" name="IMA Fungus">
        <title>Genomic characterization of three marine fungi, including Emericellopsis atlantica sp. nov. with signatures of a generalist lifestyle and marine biomass degradation.</title>
        <authorList>
            <person name="Hagestad O.C."/>
            <person name="Hou L."/>
            <person name="Andersen J.H."/>
            <person name="Hansen E.H."/>
            <person name="Altermark B."/>
            <person name="Li C."/>
            <person name="Kuhnert E."/>
            <person name="Cox R.J."/>
            <person name="Crous P.W."/>
            <person name="Spatafora J.W."/>
            <person name="Lail K."/>
            <person name="Amirebrahimi M."/>
            <person name="Lipzen A."/>
            <person name="Pangilinan J."/>
            <person name="Andreopoulos W."/>
            <person name="Hayes R.D."/>
            <person name="Ng V."/>
            <person name="Grigoriev I.V."/>
            <person name="Jackson S.A."/>
            <person name="Sutton T.D.S."/>
            <person name="Dobson A.D.W."/>
            <person name="Rama T."/>
        </authorList>
    </citation>
    <scope>NUCLEOTIDE SEQUENCE</scope>
    <source>
        <strain evidence="1">TRa018bII</strain>
    </source>
</reference>
<accession>A0A9P8CAE0</accession>
<evidence type="ECO:0000313" key="2">
    <source>
        <dbReference type="Proteomes" id="UP000824998"/>
    </source>
</evidence>
<comment type="caution">
    <text evidence="1">The sequence shown here is derived from an EMBL/GenBank/DDBJ whole genome shotgun (WGS) entry which is preliminary data.</text>
</comment>
<protein>
    <submittedName>
        <fullName evidence="1">Uncharacterized protein</fullName>
    </submittedName>
</protein>
<dbReference type="Proteomes" id="UP000824998">
    <property type="component" value="Unassembled WGS sequence"/>
</dbReference>
<sequence length="198" mass="21752">KDIYVTSRSRAPSIIDVQSQNERVFSQLPDLIQETTVSMEISSPNLIINRAHGAGLMQSEFMTHPVFYITPARDSGISLPDLSVTDERFLAKYGFDLNANFADIKRCGAKAFVERKNISNDTTYSLSTCATGYIWVSVRNLDTPVSPDGFSDYEVQIGTFALKAHAITTVEIPFQFCATGFKNPVHGALALLFSTALG</sequence>
<dbReference type="EMBL" id="MU251376">
    <property type="protein sequence ID" value="KAG9238051.1"/>
    <property type="molecule type" value="Genomic_DNA"/>
</dbReference>
<gene>
    <name evidence="1" type="ORF">BJ875DRAFT_359903</name>
</gene>
<feature type="non-terminal residue" evidence="1">
    <location>
        <position position="198"/>
    </location>
</feature>
<organism evidence="1 2">
    <name type="scientific">Amylocarpus encephaloides</name>
    <dbReference type="NCBI Taxonomy" id="45428"/>
    <lineage>
        <taxon>Eukaryota</taxon>
        <taxon>Fungi</taxon>
        <taxon>Dikarya</taxon>
        <taxon>Ascomycota</taxon>
        <taxon>Pezizomycotina</taxon>
        <taxon>Leotiomycetes</taxon>
        <taxon>Helotiales</taxon>
        <taxon>Helotiales incertae sedis</taxon>
        <taxon>Amylocarpus</taxon>
    </lineage>
</organism>
<proteinExistence type="predicted"/>